<dbReference type="PATRIC" id="fig|1088869.3.peg.2639"/>
<evidence type="ECO:0000313" key="3">
    <source>
        <dbReference type="Proteomes" id="UP000004949"/>
    </source>
</evidence>
<dbReference type="Proteomes" id="UP000004949">
    <property type="component" value="Unassembled WGS sequence"/>
</dbReference>
<dbReference type="EMBL" id="AGQV01000013">
    <property type="protein sequence ID" value="EHH67028.1"/>
    <property type="molecule type" value="Genomic_DNA"/>
</dbReference>
<feature type="compositionally biased region" description="Polar residues" evidence="1">
    <location>
        <begin position="302"/>
        <end position="311"/>
    </location>
</feature>
<name>G6XMD0_9PROT</name>
<gene>
    <name evidence="2" type="ORF">GMO_26480</name>
</gene>
<protein>
    <submittedName>
        <fullName evidence="2">Uncharacterized protein</fullName>
    </submittedName>
</protein>
<proteinExistence type="predicted"/>
<keyword evidence="3" id="KW-1185">Reference proteome</keyword>
<comment type="caution">
    <text evidence="2">The sequence shown here is derived from an EMBL/GenBank/DDBJ whole genome shotgun (WGS) entry which is preliminary data.</text>
</comment>
<accession>G6XMD0</accession>
<feature type="compositionally biased region" description="Pro residues" evidence="1">
    <location>
        <begin position="324"/>
        <end position="335"/>
    </location>
</feature>
<sequence length="354" mass="39001">MTVPLLEGVRLDDAPVERLYPGWVALSRQPAAESFEAVVLQDEQSGRQACWWLENDSYVGSHVMVLEADVQNRLLTGMDPVFWPLAEGVLAGNSREDASRFVTDLAQPALNELTGAWLNRHAPHTILMPPPAPDNGDALTCPDGRVIKENRLKILLSSRRGSEALVVASPFSDLPLRAQLSMPVAGYTAYRFHDEAEQIVFYLIWNDGQPDRRPSFYYPQGPLLISEDPLGAFLPSFILGWYATHPDHAEAIRAARPFRPEDFGVGQASKRSFAKPDNTAPPPSDQKPDNEAPRPNEPPPQMSDTSGTKNADSPHEASEKSFLPPQPAPAQPSTPPSATNKGWTGRLKSLFRRT</sequence>
<organism evidence="2 3">
    <name type="scientific">Gluconobacter morbifer G707</name>
    <dbReference type="NCBI Taxonomy" id="1088869"/>
    <lineage>
        <taxon>Bacteria</taxon>
        <taxon>Pseudomonadati</taxon>
        <taxon>Pseudomonadota</taxon>
        <taxon>Alphaproteobacteria</taxon>
        <taxon>Acetobacterales</taxon>
        <taxon>Acetobacteraceae</taxon>
        <taxon>Gluconobacter</taxon>
    </lineage>
</organism>
<evidence type="ECO:0000256" key="1">
    <source>
        <dbReference type="SAM" id="MobiDB-lite"/>
    </source>
</evidence>
<dbReference type="AlphaFoldDB" id="G6XMD0"/>
<evidence type="ECO:0000313" key="2">
    <source>
        <dbReference type="EMBL" id="EHH67028.1"/>
    </source>
</evidence>
<dbReference type="RefSeq" id="WP_008852789.1">
    <property type="nucleotide sequence ID" value="NZ_AGQV01000013.1"/>
</dbReference>
<feature type="region of interest" description="Disordered" evidence="1">
    <location>
        <begin position="262"/>
        <end position="354"/>
    </location>
</feature>
<dbReference type="OrthoDB" id="7281372at2"/>
<reference evidence="2 3" key="1">
    <citation type="submission" date="2011-10" db="EMBL/GenBank/DDBJ databases">
        <title>Genome sequence of Gluconobacter morbifer G707, isolated from Drosophila gut.</title>
        <authorList>
            <person name="Lee W.-J."/>
            <person name="Kim E.-K."/>
        </authorList>
    </citation>
    <scope>NUCLEOTIDE SEQUENCE [LARGE SCALE GENOMIC DNA]</scope>
    <source>
        <strain evidence="2 3">G707</strain>
    </source>
</reference>
<dbReference type="STRING" id="1088869.GMO_26480"/>